<dbReference type="STRING" id="282197.SAMN04488517_102222"/>
<proteinExistence type="predicted"/>
<evidence type="ECO:0000259" key="1">
    <source>
        <dbReference type="Pfam" id="PF12708"/>
    </source>
</evidence>
<keyword evidence="3" id="KW-1185">Reference proteome</keyword>
<accession>A0A0M6XTU9</accession>
<dbReference type="RefSeq" id="WP_055682811.1">
    <property type="nucleotide sequence ID" value="NZ_CXPG01000020.1"/>
</dbReference>
<dbReference type="Gene3D" id="2.160.20.10">
    <property type="entry name" value="Single-stranded right-handed beta-helix, Pectin lyase-like"/>
    <property type="match status" value="2"/>
</dbReference>
<gene>
    <name evidence="2" type="ORF">JAN5088_02176</name>
</gene>
<feature type="domain" description="Rhamnogalacturonase A/B/Epimerase-like pectate lyase" evidence="1">
    <location>
        <begin position="188"/>
        <end position="252"/>
    </location>
</feature>
<protein>
    <submittedName>
        <fullName evidence="2">Pectate lyase superfamily protein</fullName>
    </submittedName>
</protein>
<sequence length="765" mass="83113">MNKAITEGLVLSPPAFAAGLNVWSRQDGLAGSDTYAGSGNAAIVAADQDFGSCVEMAKTDGTQKVRWMGNTPIYPGCYYRVTVRIKAVSGNLPRVRAAATAVRADGSVISGLGSSGPETGLTAYGRVETVSLILGTGERGGVDLAWDASAAYAHVGLDLLGPKGGVVRIDDIEVEDVTGAFLRDMLDWVDVRDYGAKGDGTTDDTAAFAAADADAQGRSVLVSKGVFRLDDHVTFNSPVRFEGRVVMPRSKRLSLVKNFELNSYAAAFGNEEEGLRRGIQALFNFTDHDTFDLKGRRVELSEPLDVQAAVYDKTTYANQRSIRNGQLDIRDTPAFDTTRVTGSCDFDPANPRELTNVANIASIAVGSHVSGPKGVGREVYVAAKNVSTQTLTLNVALWGAPARQTYTFDRFKYALDFSGFDQLLRFTLQDIEFLMADRSSGILLPPAGLIFHVKDCYFTGPKDRGITSHAAGCQGMLIDRCQFLSSEQQKDVAERHTIGFNVNTNDTKIRNNRAVKFKHWAVMGGSGHIITGNHFFQGDNDTLGQRTAGIVFAEAQAKTVFSANYVDNCYLEWTNEHDGAPDFLSEFSFGGLQIVGNIIFSSNVPSSYCPLHIKPFGKDHWINGMTVTGNNFKTIRGQSLDRVDFVDTTHADLDYGRFTDVNVHSNTFQAVAKQFQNPITVPVQVNTPSSTWEVDLSAYMPFRGEAKVVTAVMPDGQVRKGDNGKVWTMPYATGRIGGSRQSVRINWSDSVKGRVFVTARCDAPT</sequence>
<name>A0A0M6XTU9_9RHOB</name>
<dbReference type="InterPro" id="IPR012334">
    <property type="entry name" value="Pectin_lyas_fold"/>
</dbReference>
<dbReference type="InterPro" id="IPR024535">
    <property type="entry name" value="RHGA/B-epi-like_pectate_lyase"/>
</dbReference>
<dbReference type="GO" id="GO:0016829">
    <property type="term" value="F:lyase activity"/>
    <property type="evidence" value="ECO:0007669"/>
    <property type="project" value="UniProtKB-KW"/>
</dbReference>
<dbReference type="OrthoDB" id="7749009at2"/>
<keyword evidence="2" id="KW-0456">Lyase</keyword>
<evidence type="ECO:0000313" key="2">
    <source>
        <dbReference type="EMBL" id="CTQ33394.1"/>
    </source>
</evidence>
<reference evidence="2 3" key="1">
    <citation type="submission" date="2015-07" db="EMBL/GenBank/DDBJ databases">
        <authorList>
            <person name="Noorani M."/>
        </authorList>
    </citation>
    <scope>NUCLEOTIDE SEQUENCE [LARGE SCALE GENOMIC DNA]</scope>
    <source>
        <strain evidence="2 3">CECT 5088</strain>
    </source>
</reference>
<dbReference type="InterPro" id="IPR011050">
    <property type="entry name" value="Pectin_lyase_fold/virulence"/>
</dbReference>
<dbReference type="Proteomes" id="UP000048908">
    <property type="component" value="Unassembled WGS sequence"/>
</dbReference>
<dbReference type="EMBL" id="CXPG01000020">
    <property type="protein sequence ID" value="CTQ33394.1"/>
    <property type="molecule type" value="Genomic_DNA"/>
</dbReference>
<dbReference type="AlphaFoldDB" id="A0A0M6XTU9"/>
<evidence type="ECO:0000313" key="3">
    <source>
        <dbReference type="Proteomes" id="UP000048908"/>
    </source>
</evidence>
<dbReference type="SUPFAM" id="SSF51126">
    <property type="entry name" value="Pectin lyase-like"/>
    <property type="match status" value="1"/>
</dbReference>
<dbReference type="Pfam" id="PF12708">
    <property type="entry name" value="Pect-lyase_RHGA_epim"/>
    <property type="match status" value="1"/>
</dbReference>
<organism evidence="2 3">
    <name type="scientific">Jannaschia rubra</name>
    <dbReference type="NCBI Taxonomy" id="282197"/>
    <lineage>
        <taxon>Bacteria</taxon>
        <taxon>Pseudomonadati</taxon>
        <taxon>Pseudomonadota</taxon>
        <taxon>Alphaproteobacteria</taxon>
        <taxon>Rhodobacterales</taxon>
        <taxon>Roseobacteraceae</taxon>
        <taxon>Jannaschia</taxon>
    </lineage>
</organism>